<comment type="subcellular location">
    <subcellularLocation>
        <location evidence="1">Membrane</location>
        <topology evidence="1">Multi-pass membrane protein</topology>
    </subcellularLocation>
</comment>
<feature type="transmembrane region" description="Helical" evidence="6">
    <location>
        <begin position="147"/>
        <end position="171"/>
    </location>
</feature>
<dbReference type="GO" id="GO:0055038">
    <property type="term" value="C:recycling endosome membrane"/>
    <property type="evidence" value="ECO:0007669"/>
    <property type="project" value="TreeGrafter"/>
</dbReference>
<keyword evidence="3 6" id="KW-1133">Transmembrane helix</keyword>
<dbReference type="EMBL" id="BPWL01000007">
    <property type="protein sequence ID" value="GJJ12111.1"/>
    <property type="molecule type" value="Genomic_DNA"/>
</dbReference>
<dbReference type="AlphaFoldDB" id="A0AAV5AI02"/>
<evidence type="ECO:0000313" key="7">
    <source>
        <dbReference type="EMBL" id="GJJ12111.1"/>
    </source>
</evidence>
<dbReference type="InterPro" id="IPR007273">
    <property type="entry name" value="SCAMP"/>
</dbReference>
<feature type="compositionally biased region" description="Basic and acidic residues" evidence="5">
    <location>
        <begin position="1"/>
        <end position="27"/>
    </location>
</feature>
<evidence type="ECO:0000313" key="8">
    <source>
        <dbReference type="Proteomes" id="UP001050691"/>
    </source>
</evidence>
<feature type="transmembrane region" description="Helical" evidence="6">
    <location>
        <begin position="115"/>
        <end position="135"/>
    </location>
</feature>
<evidence type="ECO:0000256" key="4">
    <source>
        <dbReference type="ARBA" id="ARBA00023136"/>
    </source>
</evidence>
<protein>
    <submittedName>
        <fullName evidence="7">Uncharacterized protein</fullName>
    </submittedName>
</protein>
<feature type="transmembrane region" description="Helical" evidence="6">
    <location>
        <begin position="91"/>
        <end position="109"/>
    </location>
</feature>
<comment type="caution">
    <text evidence="7">The sequence shown here is derived from an EMBL/GenBank/DDBJ whole genome shotgun (WGS) entry which is preliminary data.</text>
</comment>
<feature type="compositionally biased region" description="Polar residues" evidence="5">
    <location>
        <begin position="28"/>
        <end position="39"/>
    </location>
</feature>
<keyword evidence="8" id="KW-1185">Reference proteome</keyword>
<name>A0AAV5AI02_9AGAM</name>
<proteinExistence type="predicted"/>
<evidence type="ECO:0000256" key="3">
    <source>
        <dbReference type="ARBA" id="ARBA00022989"/>
    </source>
</evidence>
<evidence type="ECO:0000256" key="1">
    <source>
        <dbReference type="ARBA" id="ARBA00004141"/>
    </source>
</evidence>
<dbReference type="GO" id="GO:0015031">
    <property type="term" value="P:protein transport"/>
    <property type="evidence" value="ECO:0007669"/>
    <property type="project" value="InterPro"/>
</dbReference>
<sequence>MFNAKESKARAGKGKKESLKFEIREGETSYNPFASTHSLDANPFDDPPNTSHANRLEELNRRERDLQAREQELNRKAENIRRHGKNNFPPCTLVINLIACIFILLAGSSDGGRDVGAAAIVYAVIGVPSTGLAGLINTIQMYTGHHFVAAVLGTIATVGWAAQGCGLGFLYRQIWYHHNDAGHSVAKAKSELAEHGAKAYFTRG</sequence>
<keyword evidence="4 6" id="KW-0472">Membrane</keyword>
<dbReference type="Proteomes" id="UP001050691">
    <property type="component" value="Unassembled WGS sequence"/>
</dbReference>
<accession>A0AAV5AI02</accession>
<feature type="region of interest" description="Disordered" evidence="5">
    <location>
        <begin position="1"/>
        <end position="62"/>
    </location>
</feature>
<dbReference type="PANTHER" id="PTHR10687:SF2">
    <property type="entry name" value="SECRETORY CARRIER-ASSOCIATED MEMBRANE PROTEIN"/>
    <property type="match status" value="1"/>
</dbReference>
<dbReference type="Pfam" id="PF04144">
    <property type="entry name" value="SCAMP"/>
    <property type="match status" value="1"/>
</dbReference>
<reference evidence="7" key="1">
    <citation type="submission" date="2021-10" db="EMBL/GenBank/DDBJ databases">
        <title>De novo Genome Assembly of Clathrus columnatus (Basidiomycota, Fungi) Using Illumina and Nanopore Sequence Data.</title>
        <authorList>
            <person name="Ogiso-Tanaka E."/>
            <person name="Itagaki H."/>
            <person name="Hosoya T."/>
            <person name="Hosaka K."/>
        </authorList>
    </citation>
    <scope>NUCLEOTIDE SEQUENCE</scope>
    <source>
        <strain evidence="7">MO-923</strain>
    </source>
</reference>
<evidence type="ECO:0000256" key="6">
    <source>
        <dbReference type="SAM" id="Phobius"/>
    </source>
</evidence>
<organism evidence="7 8">
    <name type="scientific">Clathrus columnatus</name>
    <dbReference type="NCBI Taxonomy" id="1419009"/>
    <lineage>
        <taxon>Eukaryota</taxon>
        <taxon>Fungi</taxon>
        <taxon>Dikarya</taxon>
        <taxon>Basidiomycota</taxon>
        <taxon>Agaricomycotina</taxon>
        <taxon>Agaricomycetes</taxon>
        <taxon>Phallomycetidae</taxon>
        <taxon>Phallales</taxon>
        <taxon>Clathraceae</taxon>
        <taxon>Clathrus</taxon>
    </lineage>
</organism>
<evidence type="ECO:0000256" key="5">
    <source>
        <dbReference type="SAM" id="MobiDB-lite"/>
    </source>
</evidence>
<keyword evidence="2 6" id="KW-0812">Transmembrane</keyword>
<dbReference type="PANTHER" id="PTHR10687">
    <property type="entry name" value="SECRETORY CARRIER-ASSOCIATED MEMBRANE PROTEIN SCAMP"/>
    <property type="match status" value="1"/>
</dbReference>
<evidence type="ECO:0000256" key="2">
    <source>
        <dbReference type="ARBA" id="ARBA00022692"/>
    </source>
</evidence>
<dbReference type="GO" id="GO:0032588">
    <property type="term" value="C:trans-Golgi network membrane"/>
    <property type="evidence" value="ECO:0007669"/>
    <property type="project" value="TreeGrafter"/>
</dbReference>
<gene>
    <name evidence="7" type="ORF">Clacol_006352</name>
</gene>